<dbReference type="Pfam" id="PF13419">
    <property type="entry name" value="HAD_2"/>
    <property type="match status" value="1"/>
</dbReference>
<gene>
    <name evidence="5" type="ORF">MUG84_03455</name>
</gene>
<dbReference type="InterPro" id="IPR036412">
    <property type="entry name" value="HAD-like_sf"/>
</dbReference>
<evidence type="ECO:0000256" key="3">
    <source>
        <dbReference type="ARBA" id="ARBA00022801"/>
    </source>
</evidence>
<dbReference type="InterPro" id="IPR006549">
    <property type="entry name" value="HAD-SF_hydro_IIIA"/>
</dbReference>
<dbReference type="SUPFAM" id="SSF56784">
    <property type="entry name" value="HAD-like"/>
    <property type="match status" value="1"/>
</dbReference>
<dbReference type="GO" id="GO:0044281">
    <property type="term" value="P:small molecule metabolic process"/>
    <property type="evidence" value="ECO:0007669"/>
    <property type="project" value="UniProtKB-ARBA"/>
</dbReference>
<dbReference type="NCBIfam" id="TIGR01662">
    <property type="entry name" value="HAD-SF-IIIA"/>
    <property type="match status" value="1"/>
</dbReference>
<dbReference type="GO" id="GO:0016791">
    <property type="term" value="F:phosphatase activity"/>
    <property type="evidence" value="ECO:0007669"/>
    <property type="project" value="TreeGrafter"/>
</dbReference>
<dbReference type="AlphaFoldDB" id="A0A9X2B1D9"/>
<evidence type="ECO:0000313" key="6">
    <source>
        <dbReference type="Proteomes" id="UP001139347"/>
    </source>
</evidence>
<dbReference type="InterPro" id="IPR006439">
    <property type="entry name" value="HAD-SF_hydro_IA"/>
</dbReference>
<dbReference type="NCBIfam" id="TIGR01549">
    <property type="entry name" value="HAD-SF-IA-v1"/>
    <property type="match status" value="1"/>
</dbReference>
<organism evidence="5 6">
    <name type="scientific">Paenibacillus mangrovi</name>
    <dbReference type="NCBI Taxonomy" id="2931978"/>
    <lineage>
        <taxon>Bacteria</taxon>
        <taxon>Bacillati</taxon>
        <taxon>Bacillota</taxon>
        <taxon>Bacilli</taxon>
        <taxon>Bacillales</taxon>
        <taxon>Paenibacillaceae</taxon>
        <taxon>Paenibacillus</taxon>
    </lineage>
</organism>
<dbReference type="GO" id="GO:0046872">
    <property type="term" value="F:metal ion binding"/>
    <property type="evidence" value="ECO:0007669"/>
    <property type="project" value="UniProtKB-KW"/>
</dbReference>
<evidence type="ECO:0000256" key="2">
    <source>
        <dbReference type="ARBA" id="ARBA00022723"/>
    </source>
</evidence>
<evidence type="ECO:0000256" key="1">
    <source>
        <dbReference type="ARBA" id="ARBA00001946"/>
    </source>
</evidence>
<proteinExistence type="predicted"/>
<dbReference type="PANTHER" id="PTHR46470">
    <property type="entry name" value="N-ACYLNEURAMINATE-9-PHOSPHATASE"/>
    <property type="match status" value="1"/>
</dbReference>
<dbReference type="NCBIfam" id="TIGR01509">
    <property type="entry name" value="HAD-SF-IA-v3"/>
    <property type="match status" value="1"/>
</dbReference>
<dbReference type="Proteomes" id="UP001139347">
    <property type="component" value="Unassembled WGS sequence"/>
</dbReference>
<comment type="caution">
    <text evidence="5">The sequence shown here is derived from an EMBL/GenBank/DDBJ whole genome shotgun (WGS) entry which is preliminary data.</text>
</comment>
<keyword evidence="6" id="KW-1185">Reference proteome</keyword>
<keyword evidence="3 5" id="KW-0378">Hydrolase</keyword>
<dbReference type="InterPro" id="IPR051400">
    <property type="entry name" value="HAD-like_hydrolase"/>
</dbReference>
<reference evidence="5" key="1">
    <citation type="submission" date="2022-04" db="EMBL/GenBank/DDBJ databases">
        <title>Paenibacillus mangrovi sp. nov., a novel endophytic bacterium isolated from bark of Kandelia candel.</title>
        <authorList>
            <person name="Tuo L."/>
        </authorList>
    </citation>
    <scope>NUCLEOTIDE SEQUENCE</scope>
    <source>
        <strain evidence="5">KQZ6P-2</strain>
    </source>
</reference>
<dbReference type="InterPro" id="IPR023214">
    <property type="entry name" value="HAD_sf"/>
</dbReference>
<dbReference type="PANTHER" id="PTHR46470:SF2">
    <property type="entry name" value="GLYCERALDEHYDE 3-PHOSPHATE PHOSPHATASE"/>
    <property type="match status" value="1"/>
</dbReference>
<name>A0A9X2B1D9_9BACL</name>
<evidence type="ECO:0000256" key="4">
    <source>
        <dbReference type="ARBA" id="ARBA00022842"/>
    </source>
</evidence>
<dbReference type="Gene3D" id="3.40.50.1000">
    <property type="entry name" value="HAD superfamily/HAD-like"/>
    <property type="match status" value="1"/>
</dbReference>
<keyword evidence="2" id="KW-0479">Metal-binding</keyword>
<accession>A0A9X2B1D9</accession>
<dbReference type="EMBL" id="JALIRP010000001">
    <property type="protein sequence ID" value="MCJ8010800.1"/>
    <property type="molecule type" value="Genomic_DNA"/>
</dbReference>
<comment type="cofactor">
    <cofactor evidence="1">
        <name>Mg(2+)</name>
        <dbReference type="ChEBI" id="CHEBI:18420"/>
    </cofactor>
</comment>
<evidence type="ECO:0000313" key="5">
    <source>
        <dbReference type="EMBL" id="MCJ8010800.1"/>
    </source>
</evidence>
<dbReference type="InterPro" id="IPR041492">
    <property type="entry name" value="HAD_2"/>
</dbReference>
<keyword evidence="4" id="KW-0460">Magnesium</keyword>
<sequence>MNHIKAVLFDLDNTILDRTRTFDRFTNLFIQNYFQNMESTQDIFNRIIELDQDGYKDTLIQHGKINQLGIRDDFDLIIVSEEAGIKKPDPGIFNMALEKLQLEPKECIFVGDHPVNDIEGAAKAGMETIWIQVNQPWRDEITAKPLHSIRKVGELLEIL</sequence>
<protein>
    <submittedName>
        <fullName evidence="5">HAD family hydrolase</fullName>
    </submittedName>
</protein>